<name>C2MA55_9PORP</name>
<dbReference type="Gene3D" id="2.60.200.20">
    <property type="match status" value="1"/>
</dbReference>
<dbReference type="SMART" id="SM00240">
    <property type="entry name" value="FHA"/>
    <property type="match status" value="1"/>
</dbReference>
<evidence type="ECO:0000313" key="2">
    <source>
        <dbReference type="EMBL" id="EEK17401.1"/>
    </source>
</evidence>
<dbReference type="Proteomes" id="UP000003303">
    <property type="component" value="Unassembled WGS sequence"/>
</dbReference>
<dbReference type="STRING" id="596327.PORUE0001_0005"/>
<evidence type="ECO:0000259" key="1">
    <source>
        <dbReference type="PROSITE" id="PS50006"/>
    </source>
</evidence>
<dbReference type="PROSITE" id="PS50006">
    <property type="entry name" value="FHA_DOMAIN"/>
    <property type="match status" value="1"/>
</dbReference>
<keyword evidence="3" id="KW-1185">Reference proteome</keyword>
<accession>C2MA55</accession>
<dbReference type="Pfam" id="PF00498">
    <property type="entry name" value="FHA"/>
    <property type="match status" value="1"/>
</dbReference>
<comment type="caution">
    <text evidence="2">The sequence shown here is derived from an EMBL/GenBank/DDBJ whole genome shotgun (WGS) entry which is preliminary data.</text>
</comment>
<dbReference type="RefSeq" id="WP_007364832.1">
    <property type="nucleotide sequence ID" value="NZ_ACLR01000069.1"/>
</dbReference>
<dbReference type="OrthoDB" id="949044at2"/>
<proteinExistence type="predicted"/>
<reference evidence="2 3" key="1">
    <citation type="submission" date="2009-04" db="EMBL/GenBank/DDBJ databases">
        <authorList>
            <person name="Sebastian Y."/>
            <person name="Madupu R."/>
            <person name="Durkin A.S."/>
            <person name="Torralba M."/>
            <person name="Methe B."/>
            <person name="Sutton G.G."/>
            <person name="Strausberg R.L."/>
            <person name="Nelson K.E."/>
        </authorList>
    </citation>
    <scope>NUCLEOTIDE SEQUENCE [LARGE SCALE GENOMIC DNA]</scope>
    <source>
        <strain evidence="2 3">60-3</strain>
    </source>
</reference>
<dbReference type="InterPro" id="IPR000253">
    <property type="entry name" value="FHA_dom"/>
</dbReference>
<dbReference type="eggNOG" id="COG1716">
    <property type="taxonomic scope" value="Bacteria"/>
</dbReference>
<feature type="domain" description="FHA" evidence="1">
    <location>
        <begin position="93"/>
        <end position="145"/>
    </location>
</feature>
<organism evidence="2 3">
    <name type="scientific">Porphyromonas uenonis 60-3</name>
    <dbReference type="NCBI Taxonomy" id="596327"/>
    <lineage>
        <taxon>Bacteria</taxon>
        <taxon>Pseudomonadati</taxon>
        <taxon>Bacteroidota</taxon>
        <taxon>Bacteroidia</taxon>
        <taxon>Bacteroidales</taxon>
        <taxon>Porphyromonadaceae</taxon>
        <taxon>Porphyromonas</taxon>
    </lineage>
</organism>
<sequence>MNYILCPHCTTKISEETILANADCRGKVAMLCPTCSESLRFRLRGTTLEHLKARYADFAPEGEPVRAYLQLIANDFAYAALLPLYEGCNTIGSYNGRGTSVTVPIHSSDPSLGRNHCQITIEPDGQAIIQDLDSMTGTFVAGVEYLPDTFRELQSGDVITLGATSLIYVTRTDYEETNP</sequence>
<dbReference type="SUPFAM" id="SSF49879">
    <property type="entry name" value="SMAD/FHA domain"/>
    <property type="match status" value="1"/>
</dbReference>
<dbReference type="AlphaFoldDB" id="C2MA55"/>
<dbReference type="EMBL" id="ACLR01000069">
    <property type="protein sequence ID" value="EEK17401.1"/>
    <property type="molecule type" value="Genomic_DNA"/>
</dbReference>
<dbReference type="CDD" id="cd00060">
    <property type="entry name" value="FHA"/>
    <property type="match status" value="1"/>
</dbReference>
<evidence type="ECO:0000313" key="3">
    <source>
        <dbReference type="Proteomes" id="UP000003303"/>
    </source>
</evidence>
<protein>
    <submittedName>
        <fullName evidence="2">FHA domain protein</fullName>
    </submittedName>
</protein>
<gene>
    <name evidence="2" type="ORF">PORUE0001_0005</name>
</gene>
<dbReference type="InterPro" id="IPR008984">
    <property type="entry name" value="SMAD_FHA_dom_sf"/>
</dbReference>